<dbReference type="InterPro" id="IPR051678">
    <property type="entry name" value="AGP_Transferase"/>
</dbReference>
<dbReference type="InterPro" id="IPR002575">
    <property type="entry name" value="Aminoglycoside_PTrfase"/>
</dbReference>
<evidence type="ECO:0000259" key="1">
    <source>
        <dbReference type="Pfam" id="PF01636"/>
    </source>
</evidence>
<dbReference type="InterPro" id="IPR011009">
    <property type="entry name" value="Kinase-like_dom_sf"/>
</dbReference>
<dbReference type="AlphaFoldDB" id="A0A9D2LVL9"/>
<dbReference type="SUPFAM" id="SSF56112">
    <property type="entry name" value="Protein kinase-like (PK-like)"/>
    <property type="match status" value="1"/>
</dbReference>
<organism evidence="2 3">
    <name type="scientific">Candidatus Acutalibacter ornithocaccae</name>
    <dbReference type="NCBI Taxonomy" id="2838416"/>
    <lineage>
        <taxon>Bacteria</taxon>
        <taxon>Bacillati</taxon>
        <taxon>Bacillota</taxon>
        <taxon>Clostridia</taxon>
        <taxon>Eubacteriales</taxon>
        <taxon>Acutalibacteraceae</taxon>
        <taxon>Acutalibacter</taxon>
    </lineage>
</organism>
<evidence type="ECO:0000313" key="2">
    <source>
        <dbReference type="EMBL" id="HJB36476.1"/>
    </source>
</evidence>
<proteinExistence type="predicted"/>
<accession>A0A9D2LVL9</accession>
<reference evidence="2" key="2">
    <citation type="submission" date="2021-04" db="EMBL/GenBank/DDBJ databases">
        <authorList>
            <person name="Gilroy R."/>
        </authorList>
    </citation>
    <scope>NUCLEOTIDE SEQUENCE</scope>
    <source>
        <strain evidence="2">ChiBcolR8-3208</strain>
    </source>
</reference>
<reference evidence="2" key="1">
    <citation type="journal article" date="2021" name="PeerJ">
        <title>Extensive microbial diversity within the chicken gut microbiome revealed by metagenomics and culture.</title>
        <authorList>
            <person name="Gilroy R."/>
            <person name="Ravi A."/>
            <person name="Getino M."/>
            <person name="Pursley I."/>
            <person name="Horton D.L."/>
            <person name="Alikhan N.F."/>
            <person name="Baker D."/>
            <person name="Gharbi K."/>
            <person name="Hall N."/>
            <person name="Watson M."/>
            <person name="Adriaenssens E.M."/>
            <person name="Foster-Nyarko E."/>
            <person name="Jarju S."/>
            <person name="Secka A."/>
            <person name="Antonio M."/>
            <person name="Oren A."/>
            <person name="Chaudhuri R.R."/>
            <person name="La Ragione R."/>
            <person name="Hildebrand F."/>
            <person name="Pallen M.J."/>
        </authorList>
    </citation>
    <scope>NUCLEOTIDE SEQUENCE</scope>
    <source>
        <strain evidence="2">ChiBcolR8-3208</strain>
    </source>
</reference>
<protein>
    <submittedName>
        <fullName evidence="2">Aminoglycoside phosphotransferase family protein</fullName>
    </submittedName>
</protein>
<evidence type="ECO:0000313" key="3">
    <source>
        <dbReference type="Proteomes" id="UP000824214"/>
    </source>
</evidence>
<dbReference type="Gene3D" id="3.90.1200.10">
    <property type="match status" value="1"/>
</dbReference>
<gene>
    <name evidence="2" type="ORF">H9942_00220</name>
</gene>
<dbReference type="Pfam" id="PF01636">
    <property type="entry name" value="APH"/>
    <property type="match status" value="1"/>
</dbReference>
<sequence>MKLEKVIAVRNSKTIYRDGSYVIKVFDEGYSKADILNEALNIARVEETGLPIPHVEEVTKIEGKWAIVTDYAEGKTIAQLMAENPDKKDEYLERFVDIQIEIQSKTCPMLNRLKEKMKRKISQTGLDATTRYELDSRLASMPNHNKLCHGDFNPTNVVISPDGESWSVLDWAHATQGNASADAARTYLLFWLGGDIETAEKYLDLFCKKTDTAKQYVQKWLPIVAASQSVKGKAEEREFLMHWVNVVEYE</sequence>
<feature type="domain" description="Aminoglycoside phosphotransferase" evidence="1">
    <location>
        <begin position="15"/>
        <end position="207"/>
    </location>
</feature>
<dbReference type="EMBL" id="DWXZ01000003">
    <property type="protein sequence ID" value="HJB36476.1"/>
    <property type="molecule type" value="Genomic_DNA"/>
</dbReference>
<name>A0A9D2LVL9_9FIRM</name>
<dbReference type="PANTHER" id="PTHR21310">
    <property type="entry name" value="AMINOGLYCOSIDE PHOSPHOTRANSFERASE-RELATED-RELATED"/>
    <property type="match status" value="1"/>
</dbReference>
<dbReference type="Proteomes" id="UP000824214">
    <property type="component" value="Unassembled WGS sequence"/>
</dbReference>
<comment type="caution">
    <text evidence="2">The sequence shown here is derived from an EMBL/GenBank/DDBJ whole genome shotgun (WGS) entry which is preliminary data.</text>
</comment>